<dbReference type="RefSeq" id="WP_146834470.1">
    <property type="nucleotide sequence ID" value="NZ_BJVQ01000008.1"/>
</dbReference>
<dbReference type="EMBL" id="BJVQ01000008">
    <property type="protein sequence ID" value="GEL45877.1"/>
    <property type="molecule type" value="Genomic_DNA"/>
</dbReference>
<name>A0A511FC43_9CELL</name>
<feature type="region of interest" description="Disordered" evidence="1">
    <location>
        <begin position="336"/>
        <end position="398"/>
    </location>
</feature>
<evidence type="ECO:0000313" key="3">
    <source>
        <dbReference type="EMBL" id="GEL45877.1"/>
    </source>
</evidence>
<dbReference type="InterPro" id="IPR003870">
    <property type="entry name" value="DUF222"/>
</dbReference>
<evidence type="ECO:0000313" key="5">
    <source>
        <dbReference type="Proteomes" id="UP000321723"/>
    </source>
</evidence>
<dbReference type="Proteomes" id="UP000321723">
    <property type="component" value="Unassembled WGS sequence"/>
</dbReference>
<dbReference type="Proteomes" id="UP000564629">
    <property type="component" value="Unassembled WGS sequence"/>
</dbReference>
<reference evidence="4 6" key="2">
    <citation type="submission" date="2020-08" db="EMBL/GenBank/DDBJ databases">
        <title>Sequencing the genomes of 1000 actinobacteria strains.</title>
        <authorList>
            <person name="Klenk H.-P."/>
        </authorList>
    </citation>
    <scope>NUCLEOTIDE SEQUENCE [LARGE SCALE GENOMIC DNA]</scope>
    <source>
        <strain evidence="4 6">DSM 9581</strain>
    </source>
</reference>
<dbReference type="AlphaFoldDB" id="A0A511FC43"/>
<organism evidence="3 5">
    <name type="scientific">Cellulomonas hominis</name>
    <dbReference type="NCBI Taxonomy" id="156981"/>
    <lineage>
        <taxon>Bacteria</taxon>
        <taxon>Bacillati</taxon>
        <taxon>Actinomycetota</taxon>
        <taxon>Actinomycetes</taxon>
        <taxon>Micrococcales</taxon>
        <taxon>Cellulomonadaceae</taxon>
        <taxon>Cellulomonas</taxon>
    </lineage>
</organism>
<feature type="domain" description="DUF222" evidence="2">
    <location>
        <begin position="132"/>
        <end position="299"/>
    </location>
</feature>
<evidence type="ECO:0000256" key="1">
    <source>
        <dbReference type="SAM" id="MobiDB-lite"/>
    </source>
</evidence>
<feature type="region of interest" description="Disordered" evidence="1">
    <location>
        <begin position="504"/>
        <end position="572"/>
    </location>
</feature>
<reference evidence="3 5" key="1">
    <citation type="submission" date="2019-07" db="EMBL/GenBank/DDBJ databases">
        <title>Whole genome shotgun sequence of Cellulomonas hominis NBRC 16055.</title>
        <authorList>
            <person name="Hosoyama A."/>
            <person name="Uohara A."/>
            <person name="Ohji S."/>
            <person name="Ichikawa N."/>
        </authorList>
    </citation>
    <scope>NUCLEOTIDE SEQUENCE [LARGE SCALE GENOMIC DNA]</scope>
    <source>
        <strain evidence="3 5">NBRC 16055</strain>
    </source>
</reference>
<evidence type="ECO:0000259" key="2">
    <source>
        <dbReference type="Pfam" id="PF02720"/>
    </source>
</evidence>
<comment type="caution">
    <text evidence="3">The sequence shown here is derived from an EMBL/GenBank/DDBJ whole genome shotgun (WGS) entry which is preliminary data.</text>
</comment>
<proteinExistence type="predicted"/>
<keyword evidence="5" id="KW-1185">Reference proteome</keyword>
<gene>
    <name evidence="3" type="ORF">CHO01_09930</name>
    <name evidence="4" type="ORF">HNR08_001722</name>
</gene>
<dbReference type="EMBL" id="JACHDN010000001">
    <property type="protein sequence ID" value="MBB5472986.1"/>
    <property type="molecule type" value="Genomic_DNA"/>
</dbReference>
<feature type="compositionally biased region" description="Basic residues" evidence="1">
    <location>
        <begin position="555"/>
        <end position="572"/>
    </location>
</feature>
<evidence type="ECO:0000313" key="6">
    <source>
        <dbReference type="Proteomes" id="UP000564629"/>
    </source>
</evidence>
<accession>A0A511FC43</accession>
<feature type="region of interest" description="Disordered" evidence="1">
    <location>
        <begin position="30"/>
        <end position="49"/>
    </location>
</feature>
<dbReference type="Pfam" id="PF02720">
    <property type="entry name" value="DUF222"/>
    <property type="match status" value="1"/>
</dbReference>
<feature type="compositionally biased region" description="Basic and acidic residues" evidence="1">
    <location>
        <begin position="533"/>
        <end position="554"/>
    </location>
</feature>
<protein>
    <recommendedName>
        <fullName evidence="2">DUF222 domain-containing protein</fullName>
    </recommendedName>
</protein>
<feature type="compositionally biased region" description="Low complexity" evidence="1">
    <location>
        <begin position="353"/>
        <end position="393"/>
    </location>
</feature>
<evidence type="ECO:0000313" key="4">
    <source>
        <dbReference type="EMBL" id="MBB5472986.1"/>
    </source>
</evidence>
<sequence length="674" mass="71276">MADQQEHLGDAAETAPVVLPVYDDDGVCSTHYGPDRDVPAGSEPRSAEERQIEAISAALPGPVLFAWLTGLDLSVLPEPVVVEVAAAWRRMVAHCHAGMLAAAGELGERPGMNPYWSTLAGPPPVVAGVAGDELSMRLRDSRPACNRMVRDGRLLGGVLAATGEALATGHIDPGRVAVLTGRLAEVSHQVAQAVQDVVLPDADQCSRAQLVQRVDRALIEVDPAGAVERRERARCTRRVTHPRAQAEGMSSLWVLLPDEDALRLDGVLEHTARAARAIGDPRTLDQLRADGLRDLVVGDVPAAGGPAFEVHLDPPAPPVPVARPDGAWVTVIGQPVRPRPVQPEPTATITPVPATDPAASTTGTATATAATPGAAPAAAPGPASGTPSGAAVSGAGGRCTTCSGRPGAQVRITIAASTLAGLDDQPADLDGHGPIDAATARAIAADGEWQRILTDDTGVTLEVGRAHYRPSAALAEHIRVRDKTCAAPGCSVSAWRADLDHTIEYHPQPAGHTPGRHLRREPRAPVPAPPPPQDRRRVPAAADRTRPVRVDHPHRPPLPRTPRHRAVPRHHHPALHRTTVLAGPVSRGRGSPEPRAVSVVGRTVLAMSSRPIDHVRLTEVSERYFAARPPRTAAEQVAYQGLELEMIEAMGLTRAEFERMTAAYRARTTRRRAS</sequence>
<dbReference type="OrthoDB" id="5140334at2"/>